<dbReference type="Gene3D" id="1.10.150.20">
    <property type="entry name" value="5' to 3' exonuclease, C-terminal subdomain"/>
    <property type="match status" value="1"/>
</dbReference>
<evidence type="ECO:0000256" key="4">
    <source>
        <dbReference type="ARBA" id="ARBA00022840"/>
    </source>
</evidence>
<dbReference type="InterPro" id="IPR014756">
    <property type="entry name" value="Ig_E-set"/>
</dbReference>
<keyword evidence="2" id="KW-0378">Hydrolase</keyword>
<reference evidence="6" key="1">
    <citation type="submission" date="2018-11" db="EMBL/GenBank/DDBJ databases">
        <authorList>
            <consortium name="Pathogen Informatics"/>
        </authorList>
    </citation>
    <scope>NUCLEOTIDE SEQUENCE</scope>
</reference>
<organism evidence="6 7">
    <name type="scientific">Protopolystoma xenopodis</name>
    <dbReference type="NCBI Taxonomy" id="117903"/>
    <lineage>
        <taxon>Eukaryota</taxon>
        <taxon>Metazoa</taxon>
        <taxon>Spiralia</taxon>
        <taxon>Lophotrochozoa</taxon>
        <taxon>Platyhelminthes</taxon>
        <taxon>Monogenea</taxon>
        <taxon>Polyopisthocotylea</taxon>
        <taxon>Polystomatidea</taxon>
        <taxon>Polystomatidae</taxon>
        <taxon>Protopolystoma</taxon>
    </lineage>
</organism>
<dbReference type="GO" id="GO:0003678">
    <property type="term" value="F:DNA helicase activity"/>
    <property type="evidence" value="ECO:0007669"/>
    <property type="project" value="TreeGrafter"/>
</dbReference>
<comment type="caution">
    <text evidence="6">The sequence shown here is derived from an EMBL/GenBank/DDBJ whole genome shotgun (WGS) entry which is preliminary data.</text>
</comment>
<dbReference type="FunFam" id="2.60.40.150:FF:000004">
    <property type="entry name" value="RNA helicase, activating signal cointegrator 1"/>
    <property type="match status" value="1"/>
</dbReference>
<keyword evidence="4" id="KW-0067">ATP-binding</keyword>
<dbReference type="PANTHER" id="PTHR47961:SF4">
    <property type="entry name" value="ACTIVATING SIGNAL COINTEGRATOR 1 COMPLEX SUBUNIT 3"/>
    <property type="match status" value="1"/>
</dbReference>
<dbReference type="GO" id="GO:0000712">
    <property type="term" value="P:resolution of meiotic recombination intermediates"/>
    <property type="evidence" value="ECO:0007669"/>
    <property type="project" value="TreeGrafter"/>
</dbReference>
<evidence type="ECO:0000256" key="1">
    <source>
        <dbReference type="ARBA" id="ARBA00022741"/>
    </source>
</evidence>
<dbReference type="AlphaFoldDB" id="A0A448WNM2"/>
<evidence type="ECO:0000259" key="5">
    <source>
        <dbReference type="SMART" id="SM00973"/>
    </source>
</evidence>
<keyword evidence="1" id="KW-0547">Nucleotide-binding</keyword>
<evidence type="ECO:0000256" key="2">
    <source>
        <dbReference type="ARBA" id="ARBA00022801"/>
    </source>
</evidence>
<accession>A0A448WNM2</accession>
<dbReference type="Pfam" id="PF02889">
    <property type="entry name" value="Sec63"/>
    <property type="match status" value="1"/>
</dbReference>
<feature type="domain" description="SEC63" evidence="5">
    <location>
        <begin position="1"/>
        <end position="206"/>
    </location>
</feature>
<dbReference type="GO" id="GO:0003676">
    <property type="term" value="F:nucleic acid binding"/>
    <property type="evidence" value="ECO:0007669"/>
    <property type="project" value="InterPro"/>
</dbReference>
<evidence type="ECO:0000313" key="6">
    <source>
        <dbReference type="EMBL" id="VEL16379.1"/>
    </source>
</evidence>
<dbReference type="GO" id="GO:0005524">
    <property type="term" value="F:ATP binding"/>
    <property type="evidence" value="ECO:0007669"/>
    <property type="project" value="UniProtKB-KW"/>
</dbReference>
<gene>
    <name evidence="6" type="ORF">PXEA_LOCUS9819</name>
</gene>
<dbReference type="InterPro" id="IPR050474">
    <property type="entry name" value="Hel308_SKI2-like"/>
</dbReference>
<sequence>MVYITQSAGRLMRAIFEVVLHKGWAELADNALTLAKMIERRMWESMCPLRQFKKLPDEVIRKLEKKAIPFDRLYDMNHHELGELVRMPKMGKPLHKYLHQLPRLEMSVHMQPITRSTLSVELTLTPDFIWDDKTHGTAQAFWIFIEDVNGDIILHYEFFVLKQRYATEEHVLRFIVPIFDPLPPHYYIRAVSDRWIGGEVTLPVSFRHLLLPEKTAPPTELLDLQPLPVTALRNKEFEALYTDRIRVFNSLYNSDDNVFIAAPTGSGKTVCAELAILRLITVTASAATASATGETESVSGLESTSFAEAFRCVYVTAKDEQAELRYLDWMGRFGERGLGKRVVKLTGETAVDLKLLARGQVKLSLTYHASILHVQVFHYNY</sequence>
<dbReference type="Gene3D" id="2.60.40.150">
    <property type="entry name" value="C2 domain"/>
    <property type="match status" value="1"/>
</dbReference>
<dbReference type="OrthoDB" id="5575at2759"/>
<dbReference type="InterPro" id="IPR004179">
    <property type="entry name" value="Sec63-dom"/>
</dbReference>
<keyword evidence="3" id="KW-0347">Helicase</keyword>
<dbReference type="EMBL" id="CAAALY010028238">
    <property type="protein sequence ID" value="VEL16379.1"/>
    <property type="molecule type" value="Genomic_DNA"/>
</dbReference>
<protein>
    <recommendedName>
        <fullName evidence="5">SEC63 domain-containing protein</fullName>
    </recommendedName>
</protein>
<name>A0A448WNM2_9PLAT</name>
<dbReference type="SUPFAM" id="SSF158702">
    <property type="entry name" value="Sec63 N-terminal domain-like"/>
    <property type="match status" value="1"/>
</dbReference>
<dbReference type="PANTHER" id="PTHR47961">
    <property type="entry name" value="DNA POLYMERASE THETA, PUTATIVE (AFU_ORTHOLOGUE AFUA_1G05260)-RELATED"/>
    <property type="match status" value="1"/>
</dbReference>
<proteinExistence type="predicted"/>
<dbReference type="InterPro" id="IPR011545">
    <property type="entry name" value="DEAD/DEAH_box_helicase_dom"/>
</dbReference>
<evidence type="ECO:0000313" key="7">
    <source>
        <dbReference type="Proteomes" id="UP000784294"/>
    </source>
</evidence>
<dbReference type="SUPFAM" id="SSF81296">
    <property type="entry name" value="E set domains"/>
    <property type="match status" value="1"/>
</dbReference>
<dbReference type="GO" id="GO:0016787">
    <property type="term" value="F:hydrolase activity"/>
    <property type="evidence" value="ECO:0007669"/>
    <property type="project" value="UniProtKB-KW"/>
</dbReference>
<dbReference type="SUPFAM" id="SSF52540">
    <property type="entry name" value="P-loop containing nucleoside triphosphate hydrolases"/>
    <property type="match status" value="1"/>
</dbReference>
<dbReference type="Proteomes" id="UP000784294">
    <property type="component" value="Unassembled WGS sequence"/>
</dbReference>
<dbReference type="InterPro" id="IPR035892">
    <property type="entry name" value="C2_domain_sf"/>
</dbReference>
<dbReference type="Gene3D" id="1.10.3380.10">
    <property type="entry name" value="Sec63 N-terminal domain-like domain"/>
    <property type="match status" value="1"/>
</dbReference>
<dbReference type="GO" id="GO:0005634">
    <property type="term" value="C:nucleus"/>
    <property type="evidence" value="ECO:0007669"/>
    <property type="project" value="TreeGrafter"/>
</dbReference>
<dbReference type="FunFam" id="1.10.150.20:FF:000004">
    <property type="entry name" value="U5 small nuclear ribonucleoprotein helicase"/>
    <property type="match status" value="1"/>
</dbReference>
<dbReference type="Pfam" id="PF00270">
    <property type="entry name" value="DEAD"/>
    <property type="match status" value="1"/>
</dbReference>
<dbReference type="Gene3D" id="3.40.50.300">
    <property type="entry name" value="P-loop containing nucleotide triphosphate hydrolases"/>
    <property type="match status" value="1"/>
</dbReference>
<keyword evidence="7" id="KW-1185">Reference proteome</keyword>
<dbReference type="InterPro" id="IPR027417">
    <property type="entry name" value="P-loop_NTPase"/>
</dbReference>
<evidence type="ECO:0000256" key="3">
    <source>
        <dbReference type="ARBA" id="ARBA00022806"/>
    </source>
</evidence>
<dbReference type="SMART" id="SM00973">
    <property type="entry name" value="Sec63"/>
    <property type="match status" value="1"/>
</dbReference>